<keyword evidence="5" id="KW-0130">Cell adhesion</keyword>
<dbReference type="GO" id="GO:0005886">
    <property type="term" value="C:plasma membrane"/>
    <property type="evidence" value="ECO:0007669"/>
    <property type="project" value="InterPro"/>
</dbReference>
<evidence type="ECO:0000256" key="4">
    <source>
        <dbReference type="ARBA" id="ARBA00022837"/>
    </source>
</evidence>
<keyword evidence="7" id="KW-0472">Membrane</keyword>
<feature type="domain" description="Cadherin" evidence="11">
    <location>
        <begin position="16"/>
        <end position="171"/>
    </location>
</feature>
<evidence type="ECO:0000256" key="1">
    <source>
        <dbReference type="ARBA" id="ARBA00004167"/>
    </source>
</evidence>
<keyword evidence="4 9" id="KW-0106">Calcium</keyword>
<protein>
    <submittedName>
        <fullName evidence="14">CA domain-containing protein</fullName>
    </submittedName>
</protein>
<dbReference type="PRINTS" id="PR00205">
    <property type="entry name" value="CADHERIN"/>
</dbReference>
<dbReference type="WBParaSite" id="HDID_0000561701-mRNA-1">
    <property type="protein sequence ID" value="HDID_0000561701-mRNA-1"/>
    <property type="gene ID" value="HDID_0000561701"/>
</dbReference>
<evidence type="ECO:0000313" key="12">
    <source>
        <dbReference type="EMBL" id="VDL57933.1"/>
    </source>
</evidence>
<dbReference type="Proteomes" id="UP000274504">
    <property type="component" value="Unassembled WGS sequence"/>
</dbReference>
<evidence type="ECO:0000256" key="9">
    <source>
        <dbReference type="PROSITE-ProRule" id="PRU00043"/>
    </source>
</evidence>
<dbReference type="GO" id="GO:0005509">
    <property type="term" value="F:calcium ion binding"/>
    <property type="evidence" value="ECO:0007669"/>
    <property type="project" value="UniProtKB-UniRule"/>
</dbReference>
<dbReference type="Pfam" id="PF00028">
    <property type="entry name" value="Cadherin"/>
    <property type="match status" value="1"/>
</dbReference>
<feature type="domain" description="Cadherin" evidence="11">
    <location>
        <begin position="196"/>
        <end position="293"/>
    </location>
</feature>
<dbReference type="GO" id="GO:0007156">
    <property type="term" value="P:homophilic cell adhesion via plasma membrane adhesion molecules"/>
    <property type="evidence" value="ECO:0007669"/>
    <property type="project" value="InterPro"/>
</dbReference>
<dbReference type="Pfam" id="PF08266">
    <property type="entry name" value="Cadherin_2"/>
    <property type="match status" value="1"/>
</dbReference>
<dbReference type="PANTHER" id="PTHR24028">
    <property type="entry name" value="CADHERIN-87A"/>
    <property type="match status" value="1"/>
</dbReference>
<evidence type="ECO:0000256" key="2">
    <source>
        <dbReference type="ARBA" id="ARBA00022692"/>
    </source>
</evidence>
<evidence type="ECO:0000256" key="5">
    <source>
        <dbReference type="ARBA" id="ARBA00022889"/>
    </source>
</evidence>
<dbReference type="PROSITE" id="PS00232">
    <property type="entry name" value="CADHERIN_1"/>
    <property type="match status" value="1"/>
</dbReference>
<gene>
    <name evidence="12" type="ORF">HDID_LOCUS5615</name>
</gene>
<accession>A0A0R3SL02</accession>
<proteinExistence type="predicted"/>
<keyword evidence="2" id="KW-0812">Transmembrane</keyword>
<evidence type="ECO:0000256" key="7">
    <source>
        <dbReference type="ARBA" id="ARBA00023136"/>
    </source>
</evidence>
<dbReference type="FunFam" id="2.60.40.60:FF:000092">
    <property type="entry name" value="Protocadherin 8"/>
    <property type="match status" value="1"/>
</dbReference>
<feature type="chain" id="PRO_5043131345" evidence="10">
    <location>
        <begin position="17"/>
        <end position="337"/>
    </location>
</feature>
<dbReference type="InterPro" id="IPR013164">
    <property type="entry name" value="Cadherin_N"/>
</dbReference>
<reference evidence="12 13" key="2">
    <citation type="submission" date="2018-11" db="EMBL/GenBank/DDBJ databases">
        <authorList>
            <consortium name="Pathogen Informatics"/>
        </authorList>
    </citation>
    <scope>NUCLEOTIDE SEQUENCE [LARGE SCALE GENOMIC DNA]</scope>
</reference>
<keyword evidence="8" id="KW-0325">Glycoprotein</keyword>
<dbReference type="STRING" id="6216.A0A0R3SL02"/>
<dbReference type="CDD" id="cd11304">
    <property type="entry name" value="Cadherin_repeat"/>
    <property type="match status" value="3"/>
</dbReference>
<dbReference type="PROSITE" id="PS50268">
    <property type="entry name" value="CADHERIN_2"/>
    <property type="match status" value="2"/>
</dbReference>
<dbReference type="AlphaFoldDB" id="A0A0R3SL02"/>
<dbReference type="InterPro" id="IPR020894">
    <property type="entry name" value="Cadherin_CS"/>
</dbReference>
<comment type="subcellular location">
    <subcellularLocation>
        <location evidence="1">Membrane</location>
        <topology evidence="1">Single-pass membrane protein</topology>
    </subcellularLocation>
</comment>
<evidence type="ECO:0000313" key="13">
    <source>
        <dbReference type="Proteomes" id="UP000274504"/>
    </source>
</evidence>
<dbReference type="InterPro" id="IPR050174">
    <property type="entry name" value="Protocadherin/Cadherin-CA"/>
</dbReference>
<feature type="signal peptide" evidence="10">
    <location>
        <begin position="1"/>
        <end position="16"/>
    </location>
</feature>
<dbReference type="InterPro" id="IPR015919">
    <property type="entry name" value="Cadherin-like_sf"/>
</dbReference>
<dbReference type="InterPro" id="IPR002126">
    <property type="entry name" value="Cadherin-like_dom"/>
</dbReference>
<reference evidence="14" key="1">
    <citation type="submission" date="2017-02" db="UniProtKB">
        <authorList>
            <consortium name="WormBaseParasite"/>
        </authorList>
    </citation>
    <scope>IDENTIFICATION</scope>
</reference>
<dbReference type="EMBL" id="UYSG01003079">
    <property type="protein sequence ID" value="VDL57933.1"/>
    <property type="molecule type" value="Genomic_DNA"/>
</dbReference>
<dbReference type="PANTHER" id="PTHR24028:SF328">
    <property type="entry name" value="CADHERIN-3"/>
    <property type="match status" value="1"/>
</dbReference>
<evidence type="ECO:0000256" key="8">
    <source>
        <dbReference type="ARBA" id="ARBA00023180"/>
    </source>
</evidence>
<name>A0A0R3SL02_HYMDI</name>
<dbReference type="SMART" id="SM00112">
    <property type="entry name" value="CA"/>
    <property type="match status" value="1"/>
</dbReference>
<keyword evidence="3" id="KW-0677">Repeat</keyword>
<dbReference type="Gene3D" id="2.60.40.60">
    <property type="entry name" value="Cadherins"/>
    <property type="match status" value="3"/>
</dbReference>
<keyword evidence="6" id="KW-1133">Transmembrane helix</keyword>
<evidence type="ECO:0000256" key="3">
    <source>
        <dbReference type="ARBA" id="ARBA00022737"/>
    </source>
</evidence>
<evidence type="ECO:0000313" key="14">
    <source>
        <dbReference type="WBParaSite" id="HDID_0000561701-mRNA-1"/>
    </source>
</evidence>
<evidence type="ECO:0000259" key="11">
    <source>
        <dbReference type="PROSITE" id="PS50268"/>
    </source>
</evidence>
<dbReference type="SUPFAM" id="SSF49313">
    <property type="entry name" value="Cadherin-like"/>
    <property type="match status" value="2"/>
</dbReference>
<evidence type="ECO:0000256" key="6">
    <source>
        <dbReference type="ARBA" id="ARBA00022989"/>
    </source>
</evidence>
<organism evidence="14">
    <name type="scientific">Hymenolepis diminuta</name>
    <name type="common">Rat tapeworm</name>
    <dbReference type="NCBI Taxonomy" id="6216"/>
    <lineage>
        <taxon>Eukaryota</taxon>
        <taxon>Metazoa</taxon>
        <taxon>Spiralia</taxon>
        <taxon>Lophotrochozoa</taxon>
        <taxon>Platyhelminthes</taxon>
        <taxon>Cestoda</taxon>
        <taxon>Eucestoda</taxon>
        <taxon>Cyclophyllidea</taxon>
        <taxon>Hymenolepididae</taxon>
        <taxon>Hymenolepis</taxon>
    </lineage>
</organism>
<evidence type="ECO:0000256" key="10">
    <source>
        <dbReference type="SAM" id="SignalP"/>
    </source>
</evidence>
<keyword evidence="10" id="KW-0732">Signal</keyword>
<dbReference type="OrthoDB" id="6252479at2759"/>
<sequence length="337" mass="37152">MRSILTLLVILATTDALQPLTYIVQEEVPRGTRVGKLAEDVLQMFGTYPPPREKSAVNFMITNWQDLGPQHFAIDMASGYLIVISKPDRETLCPDKSGPSQTRFPFPMANAGGDDQLIPGKIHAPEAADNPCTLTLRVVYTPEPNEGITKDPVLLTVNIIIADINDHVPLFPQSRINLELGEVSSIPGETTVNLPTANDPDAGSNGTLSYWIEHSLPPHGSQIANSSTFPFKLEGLIDGNPLRLRLTQPLDYEKLKSYEFILCVEDHGTPNSLSSRLRIHIDILDENDNIPTFSQPKYFIIINESLPRGSILLDLHAQDHDSGQNGQVSVFTFILIA</sequence>